<dbReference type="FunCoup" id="K0YMD3">
    <property type="interactions" value="194"/>
</dbReference>
<evidence type="ECO:0000313" key="7">
    <source>
        <dbReference type="EMBL" id="EJZ84463.1"/>
    </source>
</evidence>
<dbReference type="PANTHER" id="PTHR11717:SF7">
    <property type="entry name" value="LOW MOLECULAR WEIGHT PHOSPHOTYROSINE PROTEIN PHOSPHATASE"/>
    <property type="match status" value="1"/>
</dbReference>
<dbReference type="Proteomes" id="UP000006069">
    <property type="component" value="Unassembled WGS sequence"/>
</dbReference>
<feature type="active site" description="Nucleophile" evidence="5">
    <location>
        <position position="8"/>
    </location>
</feature>
<dbReference type="eggNOG" id="COG0394">
    <property type="taxonomic scope" value="Bacteria"/>
</dbReference>
<feature type="active site" evidence="5">
    <location>
        <position position="14"/>
    </location>
</feature>
<keyword evidence="4" id="KW-0904">Protein phosphatase</keyword>
<evidence type="ECO:0000256" key="1">
    <source>
        <dbReference type="ARBA" id="ARBA00011063"/>
    </source>
</evidence>
<dbReference type="GO" id="GO:0004725">
    <property type="term" value="F:protein tyrosine phosphatase activity"/>
    <property type="evidence" value="ECO:0007669"/>
    <property type="project" value="UniProtKB-EC"/>
</dbReference>
<dbReference type="SMART" id="SM00226">
    <property type="entry name" value="LMWPc"/>
    <property type="match status" value="1"/>
</dbReference>
<dbReference type="SUPFAM" id="SSF52788">
    <property type="entry name" value="Phosphotyrosine protein phosphatases I"/>
    <property type="match status" value="1"/>
</dbReference>
<dbReference type="PRINTS" id="PR00719">
    <property type="entry name" value="LMWPTPASE"/>
</dbReference>
<comment type="caution">
    <text evidence="7">The sequence shown here is derived from an EMBL/GenBank/DDBJ whole genome shotgun (WGS) entry which is preliminary data.</text>
</comment>
<evidence type="ECO:0000256" key="5">
    <source>
        <dbReference type="PIRSR" id="PIRSR617867-1"/>
    </source>
</evidence>
<dbReference type="RefSeq" id="WP_009138305.1">
    <property type="nucleotide sequence ID" value="NZ_JH815198.1"/>
</dbReference>
<reference evidence="7 8" key="1">
    <citation type="submission" date="2012-08" db="EMBL/GenBank/DDBJ databases">
        <title>The Genome Sequence of Slackia piriformis YIT 12062.</title>
        <authorList>
            <consortium name="The Broad Institute Genome Sequencing Platform"/>
            <person name="Earl A."/>
            <person name="Ward D."/>
            <person name="Feldgarden M."/>
            <person name="Gevers D."/>
            <person name="Morotomi M."/>
            <person name="Walker B."/>
            <person name="Young S.K."/>
            <person name="Zeng Q."/>
            <person name="Gargeya S."/>
            <person name="Fitzgerald M."/>
            <person name="Haas B."/>
            <person name="Abouelleil A."/>
            <person name="Alvarado L."/>
            <person name="Arachchi H.M."/>
            <person name="Berlin A.M."/>
            <person name="Chapman S.B."/>
            <person name="Goldberg J."/>
            <person name="Griggs A."/>
            <person name="Gujja S."/>
            <person name="Hansen M."/>
            <person name="Howarth C."/>
            <person name="Imamovic A."/>
            <person name="Larimer J."/>
            <person name="McCowen C."/>
            <person name="Montmayeur A."/>
            <person name="Murphy C."/>
            <person name="Neiman D."/>
            <person name="Pearson M."/>
            <person name="Priest M."/>
            <person name="Roberts A."/>
            <person name="Saif S."/>
            <person name="Shea T."/>
            <person name="Sisk P."/>
            <person name="Sykes S."/>
            <person name="Wortman J."/>
            <person name="Nusbaum C."/>
            <person name="Birren B."/>
        </authorList>
    </citation>
    <scope>NUCLEOTIDE SEQUENCE [LARGE SCALE GENOMIC DNA]</scope>
    <source>
        <strain evidence="7 8">YIT 12062</strain>
    </source>
</reference>
<keyword evidence="8" id="KW-1185">Reference proteome</keyword>
<dbReference type="InterPro" id="IPR036196">
    <property type="entry name" value="Ptyr_pPase_sf"/>
</dbReference>
<name>K0YMD3_9ACTN</name>
<evidence type="ECO:0000259" key="6">
    <source>
        <dbReference type="SMART" id="SM00226"/>
    </source>
</evidence>
<accession>K0YMD3</accession>
<dbReference type="PANTHER" id="PTHR11717">
    <property type="entry name" value="LOW MOLECULAR WEIGHT PROTEIN TYROSINE PHOSPHATASE"/>
    <property type="match status" value="1"/>
</dbReference>
<feature type="active site" description="Proton donor" evidence="5">
    <location>
        <position position="128"/>
    </location>
</feature>
<feature type="domain" description="Phosphotyrosine protein phosphatase I" evidence="6">
    <location>
        <begin position="2"/>
        <end position="152"/>
    </location>
</feature>
<sequence length="154" mass="17107">MHRIMFVCHGNICRSTMAEFVMRDLVKRAGREADFVISSSATSREEIGNDTHPGTKRALMAHGVPFSPRAAVQLRAADYDGFDLFVGMDSANIRNMRRMLGGDPLSKVHKLLEFSEGVATDDASDVADPWYTGDFETTYDDVLRGCEALLAFLR</sequence>
<dbReference type="OrthoDB" id="9784339at2"/>
<organism evidence="7 8">
    <name type="scientific">Slackia piriformis YIT 12062</name>
    <dbReference type="NCBI Taxonomy" id="742818"/>
    <lineage>
        <taxon>Bacteria</taxon>
        <taxon>Bacillati</taxon>
        <taxon>Actinomycetota</taxon>
        <taxon>Coriobacteriia</taxon>
        <taxon>Eggerthellales</taxon>
        <taxon>Eggerthellaceae</taxon>
        <taxon>Slackia</taxon>
    </lineage>
</organism>
<keyword evidence="3" id="KW-0378">Hydrolase</keyword>
<proteinExistence type="inferred from homology"/>
<dbReference type="PATRIC" id="fig|742818.3.peg.68"/>
<dbReference type="InterPro" id="IPR050438">
    <property type="entry name" value="LMW_PTPase"/>
</dbReference>
<evidence type="ECO:0000256" key="2">
    <source>
        <dbReference type="ARBA" id="ARBA00013064"/>
    </source>
</evidence>
<dbReference type="Pfam" id="PF01451">
    <property type="entry name" value="LMWPc"/>
    <property type="match status" value="1"/>
</dbReference>
<dbReference type="InParanoid" id="K0YMD3"/>
<dbReference type="InterPro" id="IPR017867">
    <property type="entry name" value="Tyr_phospatase_low_mol_wt"/>
</dbReference>
<dbReference type="HOGENOM" id="CLU_071415_2_3_11"/>
<evidence type="ECO:0000256" key="3">
    <source>
        <dbReference type="ARBA" id="ARBA00022801"/>
    </source>
</evidence>
<dbReference type="EC" id="3.1.3.48" evidence="2"/>
<evidence type="ECO:0000256" key="4">
    <source>
        <dbReference type="ARBA" id="ARBA00022912"/>
    </source>
</evidence>
<dbReference type="EMBL" id="ADMD01000001">
    <property type="protein sequence ID" value="EJZ84463.1"/>
    <property type="molecule type" value="Genomic_DNA"/>
</dbReference>
<comment type="similarity">
    <text evidence="1">Belongs to the low molecular weight phosphotyrosine protein phosphatase family.</text>
</comment>
<dbReference type="Gene3D" id="3.40.50.2300">
    <property type="match status" value="1"/>
</dbReference>
<evidence type="ECO:0000313" key="8">
    <source>
        <dbReference type="Proteomes" id="UP000006069"/>
    </source>
</evidence>
<dbReference type="InterPro" id="IPR023485">
    <property type="entry name" value="Ptyr_pPase"/>
</dbReference>
<dbReference type="AlphaFoldDB" id="K0YMD3"/>
<dbReference type="CDD" id="cd16343">
    <property type="entry name" value="LMWPTP"/>
    <property type="match status" value="1"/>
</dbReference>
<gene>
    <name evidence="7" type="ORF">HMPREF9451_00064</name>
</gene>
<protein>
    <recommendedName>
        <fullName evidence="2">protein-tyrosine-phosphatase</fullName>
        <ecNumber evidence="2">3.1.3.48</ecNumber>
    </recommendedName>
</protein>